<keyword evidence="1" id="KW-0732">Signal</keyword>
<name>A0A5C6DER2_9BACT</name>
<dbReference type="EMBL" id="SJPV01000008">
    <property type="protein sequence ID" value="TWU34424.1"/>
    <property type="molecule type" value="Genomic_DNA"/>
</dbReference>
<accession>A0A5C6DER2</accession>
<dbReference type="Proteomes" id="UP000319143">
    <property type="component" value="Unassembled WGS sequence"/>
</dbReference>
<organism evidence="2 3">
    <name type="scientific">Novipirellula artificiosorum</name>
    <dbReference type="NCBI Taxonomy" id="2528016"/>
    <lineage>
        <taxon>Bacteria</taxon>
        <taxon>Pseudomonadati</taxon>
        <taxon>Planctomycetota</taxon>
        <taxon>Planctomycetia</taxon>
        <taxon>Pirellulales</taxon>
        <taxon>Pirellulaceae</taxon>
        <taxon>Novipirellula</taxon>
    </lineage>
</organism>
<protein>
    <submittedName>
        <fullName evidence="2">Uncharacterized protein</fullName>
    </submittedName>
</protein>
<dbReference type="PROSITE" id="PS51257">
    <property type="entry name" value="PROKAR_LIPOPROTEIN"/>
    <property type="match status" value="1"/>
</dbReference>
<reference evidence="2 3" key="1">
    <citation type="submission" date="2019-02" db="EMBL/GenBank/DDBJ databases">
        <title>Deep-cultivation of Planctomycetes and their phenomic and genomic characterization uncovers novel biology.</title>
        <authorList>
            <person name="Wiegand S."/>
            <person name="Jogler M."/>
            <person name="Boedeker C."/>
            <person name="Pinto D."/>
            <person name="Vollmers J."/>
            <person name="Rivas-Marin E."/>
            <person name="Kohn T."/>
            <person name="Peeters S.H."/>
            <person name="Heuer A."/>
            <person name="Rast P."/>
            <person name="Oberbeckmann S."/>
            <person name="Bunk B."/>
            <person name="Jeske O."/>
            <person name="Meyerdierks A."/>
            <person name="Storesund J.E."/>
            <person name="Kallscheuer N."/>
            <person name="Luecker S."/>
            <person name="Lage O.M."/>
            <person name="Pohl T."/>
            <person name="Merkel B.J."/>
            <person name="Hornburger P."/>
            <person name="Mueller R.-W."/>
            <person name="Bruemmer F."/>
            <person name="Labrenz M."/>
            <person name="Spormann A.M."/>
            <person name="Op Den Camp H."/>
            <person name="Overmann J."/>
            <person name="Amann R."/>
            <person name="Jetten M.S.M."/>
            <person name="Mascher T."/>
            <person name="Medema M.H."/>
            <person name="Devos D.P."/>
            <person name="Kaster A.-K."/>
            <person name="Ovreas L."/>
            <person name="Rohde M."/>
            <person name="Galperin M.Y."/>
            <person name="Jogler C."/>
        </authorList>
    </citation>
    <scope>NUCLEOTIDE SEQUENCE [LARGE SCALE GENOMIC DNA]</scope>
    <source>
        <strain evidence="2 3">Poly41</strain>
    </source>
</reference>
<feature type="signal peptide" evidence="1">
    <location>
        <begin position="1"/>
        <end position="20"/>
    </location>
</feature>
<gene>
    <name evidence="2" type="ORF">Poly41_45720</name>
</gene>
<evidence type="ECO:0000313" key="3">
    <source>
        <dbReference type="Proteomes" id="UP000319143"/>
    </source>
</evidence>
<evidence type="ECO:0000256" key="1">
    <source>
        <dbReference type="SAM" id="SignalP"/>
    </source>
</evidence>
<proteinExistence type="predicted"/>
<feature type="chain" id="PRO_5023014735" evidence="1">
    <location>
        <begin position="21"/>
        <end position="179"/>
    </location>
</feature>
<evidence type="ECO:0000313" key="2">
    <source>
        <dbReference type="EMBL" id="TWU34424.1"/>
    </source>
</evidence>
<dbReference type="RefSeq" id="WP_231615833.1">
    <property type="nucleotide sequence ID" value="NZ_SJPV01000008.1"/>
</dbReference>
<dbReference type="AlphaFoldDB" id="A0A5C6DER2"/>
<comment type="caution">
    <text evidence="2">The sequence shown here is derived from an EMBL/GenBank/DDBJ whole genome shotgun (WGS) entry which is preliminary data.</text>
</comment>
<sequence length="179" mass="19036" precursor="true">MKFALTTTLVLTLSFVFVMGCGQPSDDADSAIAVTIEGGPPEFDDLDAHPVHGPHGGELVELGNEQYHAEWVGDDAGITVYVLDGVAIEPVTIDAPSITVSLKHKGKVSSFELEANPLPDEEIGKVSRFTSAEPPLAEWMDSGAEGNLSLTINGKSFTGNIIHHHDHAHDDAHAGHDHD</sequence>
<keyword evidence="3" id="KW-1185">Reference proteome</keyword>